<dbReference type="Proteomes" id="UP000004123">
    <property type="component" value="Unassembled WGS sequence"/>
</dbReference>
<evidence type="ECO:0000256" key="5">
    <source>
        <dbReference type="ARBA" id="ARBA00023136"/>
    </source>
</evidence>
<dbReference type="InterPro" id="IPR050448">
    <property type="entry name" value="OpgB/LTA_synthase_biosynth"/>
</dbReference>
<reference evidence="11 12" key="1">
    <citation type="submission" date="2011-04" db="EMBL/GenBank/DDBJ databases">
        <authorList>
            <person name="Muzny D."/>
            <person name="Qin X."/>
            <person name="Deng J."/>
            <person name="Jiang H."/>
            <person name="Liu Y."/>
            <person name="Qu J."/>
            <person name="Song X.-Z."/>
            <person name="Zhang L."/>
            <person name="Thornton R."/>
            <person name="Coyle M."/>
            <person name="Francisco L."/>
            <person name="Jackson L."/>
            <person name="Javaid M."/>
            <person name="Korchina V."/>
            <person name="Kovar C."/>
            <person name="Mata R."/>
            <person name="Mathew T."/>
            <person name="Ngo R."/>
            <person name="Nguyen L."/>
            <person name="Nguyen N."/>
            <person name="Okwuonu G."/>
            <person name="Ongeri F."/>
            <person name="Pham C."/>
            <person name="Simmons D."/>
            <person name="Wilczek-Boney K."/>
            <person name="Hale W."/>
            <person name="Jakkamsetti A."/>
            <person name="Pham P."/>
            <person name="Ruth R."/>
            <person name="San Lucas F."/>
            <person name="Warren J."/>
            <person name="Zhang J."/>
            <person name="Zhao Z."/>
            <person name="Zhou C."/>
            <person name="Zhu D."/>
            <person name="Lee S."/>
            <person name="Bess C."/>
            <person name="Blankenburg K."/>
            <person name="Forbes L."/>
            <person name="Fu Q."/>
            <person name="Gubbala S."/>
            <person name="Hirani K."/>
            <person name="Jayaseelan J.C."/>
            <person name="Lara F."/>
            <person name="Munidasa M."/>
            <person name="Palculict T."/>
            <person name="Patil S."/>
            <person name="Pu L.-L."/>
            <person name="Saada N."/>
            <person name="Tang L."/>
            <person name="Weissenberger G."/>
            <person name="Zhu Y."/>
            <person name="Hemphill L."/>
            <person name="Shang Y."/>
            <person name="Youmans B."/>
            <person name="Ayvaz T."/>
            <person name="Ross M."/>
            <person name="Santibanez J."/>
            <person name="Aqrawi P."/>
            <person name="Gross S."/>
            <person name="Joshi V."/>
            <person name="Fowler G."/>
            <person name="Nazareth L."/>
            <person name="Reid J."/>
            <person name="Worley K."/>
            <person name="Petrosino J."/>
            <person name="Highlander S."/>
            <person name="Gibbs R."/>
        </authorList>
    </citation>
    <scope>NUCLEOTIDE SEQUENCE [LARGE SCALE GENOMIC DNA]</scope>
    <source>
        <strain evidence="11 12">ATCC 700821</strain>
    </source>
</reference>
<evidence type="ECO:0000256" key="8">
    <source>
        <dbReference type="PIRSR" id="PIRSR005091-3"/>
    </source>
</evidence>
<organism evidence="11 12">
    <name type="scientific">Prevotella pallens ATCC 700821</name>
    <dbReference type="NCBI Taxonomy" id="997353"/>
    <lineage>
        <taxon>Bacteria</taxon>
        <taxon>Pseudomonadati</taxon>
        <taxon>Bacteroidota</taxon>
        <taxon>Bacteroidia</taxon>
        <taxon>Bacteroidales</taxon>
        <taxon>Prevotellaceae</taxon>
        <taxon>Prevotella</taxon>
    </lineage>
</organism>
<dbReference type="GO" id="GO:0046872">
    <property type="term" value="F:metal ion binding"/>
    <property type="evidence" value="ECO:0007669"/>
    <property type="project" value="UniProtKB-KW"/>
</dbReference>
<feature type="transmembrane region" description="Helical" evidence="9">
    <location>
        <begin position="114"/>
        <end position="136"/>
    </location>
</feature>
<dbReference type="STRING" id="997353.HMPREF9144_0095"/>
<dbReference type="PANTHER" id="PTHR47371">
    <property type="entry name" value="LIPOTEICHOIC ACID SYNTHASE"/>
    <property type="match status" value="1"/>
</dbReference>
<feature type="binding site" evidence="8">
    <location>
        <position position="528"/>
    </location>
    <ligand>
        <name>Mn(2+)</name>
        <dbReference type="ChEBI" id="CHEBI:29035"/>
    </ligand>
</feature>
<feature type="transmembrane region" description="Helical" evidence="9">
    <location>
        <begin position="84"/>
        <end position="102"/>
    </location>
</feature>
<keyword evidence="7" id="KW-0464">Manganese</keyword>
<keyword evidence="7" id="KW-0479">Metal-binding</keyword>
<evidence type="ECO:0000256" key="6">
    <source>
        <dbReference type="PIRSR" id="PIRSR005091-1"/>
    </source>
</evidence>
<feature type="binding site" evidence="8">
    <location>
        <position position="527"/>
    </location>
    <ligand>
        <name>Mn(2+)</name>
        <dbReference type="ChEBI" id="CHEBI:29035"/>
    </ligand>
</feature>
<feature type="active site" evidence="6">
    <location>
        <position position="352"/>
    </location>
</feature>
<dbReference type="InterPro" id="IPR017850">
    <property type="entry name" value="Alkaline_phosphatase_core_sf"/>
</dbReference>
<dbReference type="eggNOG" id="COG1368">
    <property type="taxonomic scope" value="Bacteria"/>
</dbReference>
<feature type="transmembrane region" description="Helical" evidence="9">
    <location>
        <begin position="32"/>
        <end position="55"/>
    </location>
</feature>
<dbReference type="SUPFAM" id="SSF53649">
    <property type="entry name" value="Alkaline phosphatase-like"/>
    <property type="match status" value="1"/>
</dbReference>
<comment type="caution">
    <text evidence="11">The sequence shown here is derived from an EMBL/GenBank/DDBJ whole genome shotgun (WGS) entry which is preliminary data.</text>
</comment>
<feature type="binding site" evidence="8">
    <location>
        <position position="306"/>
    </location>
    <ligand>
        <name>Mn(2+)</name>
        <dbReference type="ChEBI" id="CHEBI:29035"/>
    </ligand>
</feature>
<protein>
    <recommendedName>
        <fullName evidence="10">Sulfatase N-terminal domain-containing protein</fullName>
    </recommendedName>
</protein>
<evidence type="ECO:0000313" key="11">
    <source>
        <dbReference type="EMBL" id="EGQ23324.1"/>
    </source>
</evidence>
<dbReference type="GO" id="GO:0005886">
    <property type="term" value="C:plasma membrane"/>
    <property type="evidence" value="ECO:0007669"/>
    <property type="project" value="UniProtKB-SubCell"/>
</dbReference>
<keyword evidence="5 9" id="KW-0472">Membrane</keyword>
<evidence type="ECO:0000256" key="2">
    <source>
        <dbReference type="ARBA" id="ARBA00022475"/>
    </source>
</evidence>
<sequence length="672" mass="77287">MDITRSCTICKKFNSMIALNKNNIAFKALQPMFAVVANILLAYIVYFVARVAYLLENYSLFKEGLSFEHLIRMFQGGLMFDTTAIVYSNALYILLMLFPLWFKETNTYHRFCRWLFVIVNAIGLFLNLCDAVYFPFTLRRTTTSVFREFDNENNLGSIFVTELVNHWYFVLVFVVVVWGMYKLYRMPKSNIFHFNTLKNRWQFVGINFLSLAFATVFCVGGARGGLQSGVRPITISNANEYVKRPIECALVLNTPFALMRTIGKSIFKVPNTFASLNNAAKYFTPIHTPNANVKANKKNVVILIVESFGREYIGAYNKQLEGGHYKGYTPNVDKLIKESTVFEYSYANGHKSIDGMPSSLCGIPMFIEPFILTPASMNDYTGIPGYLSRWGYQTAFFHGANRGSMGFLAFANKIGFQKYYGRQDYAQDKRFGGDADFDGNWGIWDEPFLQYYCAKMSEMKQPFMTALFTVSSHHPFVVPDKYKDSLKEEQLPIHKCIRYTDMAIGRFFETARKQAWFKNTIFILVSDHTNQSNHQQYKTDIGEFSAPFILYDPSGEIKPGMRAGIAQQIDIMPTIFGILGYNKPYFSFGCDLLNTPPQQTYALNYINGVYQYTKNGYTMQFDGNRVTGIYSLKDLLMQHNLLGKVPEQAQMEQELKAIIYQYMYRMVNNELR</sequence>
<feature type="domain" description="Sulfatase N-terminal" evidence="10">
    <location>
        <begin position="298"/>
        <end position="581"/>
    </location>
</feature>
<keyword evidence="3 9" id="KW-0812">Transmembrane</keyword>
<keyword evidence="2" id="KW-1003">Cell membrane</keyword>
<dbReference type="HOGENOM" id="CLU_014653_3_1_10"/>
<proteinExistence type="predicted"/>
<evidence type="ECO:0000256" key="4">
    <source>
        <dbReference type="ARBA" id="ARBA00022989"/>
    </source>
</evidence>
<dbReference type="Gene3D" id="3.40.720.10">
    <property type="entry name" value="Alkaline Phosphatase, subunit A"/>
    <property type="match status" value="1"/>
</dbReference>
<evidence type="ECO:0000259" key="10">
    <source>
        <dbReference type="Pfam" id="PF00884"/>
    </source>
</evidence>
<feature type="binding site" evidence="7">
    <location>
        <position position="473"/>
    </location>
    <ligand>
        <name>substrate</name>
    </ligand>
</feature>
<name>F9DEK5_9BACT</name>
<dbReference type="EMBL" id="AFPY01000001">
    <property type="protein sequence ID" value="EGQ23324.1"/>
    <property type="molecule type" value="Genomic_DNA"/>
</dbReference>
<evidence type="ECO:0000256" key="7">
    <source>
        <dbReference type="PIRSR" id="PIRSR005091-2"/>
    </source>
</evidence>
<dbReference type="PANTHER" id="PTHR47371:SF3">
    <property type="entry name" value="PHOSPHOGLYCEROL TRANSFERASE I"/>
    <property type="match status" value="1"/>
</dbReference>
<dbReference type="Pfam" id="PF00884">
    <property type="entry name" value="Sulfatase"/>
    <property type="match status" value="1"/>
</dbReference>
<evidence type="ECO:0000256" key="1">
    <source>
        <dbReference type="ARBA" id="ARBA00004651"/>
    </source>
</evidence>
<dbReference type="PIRSF" id="PIRSF005091">
    <property type="entry name" value="Mmb_sulf_HI1246"/>
    <property type="match status" value="1"/>
</dbReference>
<evidence type="ECO:0000313" key="12">
    <source>
        <dbReference type="Proteomes" id="UP000004123"/>
    </source>
</evidence>
<dbReference type="AlphaFoldDB" id="F9DEK5"/>
<feature type="transmembrane region" description="Helical" evidence="9">
    <location>
        <begin position="204"/>
        <end position="226"/>
    </location>
</feature>
<dbReference type="InterPro" id="IPR012160">
    <property type="entry name" value="LtaS-like"/>
</dbReference>
<keyword evidence="4 9" id="KW-1133">Transmembrane helix</keyword>
<accession>F9DEK5</accession>
<evidence type="ECO:0000256" key="3">
    <source>
        <dbReference type="ARBA" id="ARBA00022692"/>
    </source>
</evidence>
<comment type="subcellular location">
    <subcellularLocation>
        <location evidence="1">Cell membrane</location>
        <topology evidence="1">Multi-pass membrane protein</topology>
    </subcellularLocation>
</comment>
<feature type="transmembrane region" description="Helical" evidence="9">
    <location>
        <begin position="166"/>
        <end position="184"/>
    </location>
</feature>
<dbReference type="CDD" id="cd16015">
    <property type="entry name" value="LTA_synthase"/>
    <property type="match status" value="1"/>
</dbReference>
<dbReference type="InterPro" id="IPR000917">
    <property type="entry name" value="Sulfatase_N"/>
</dbReference>
<evidence type="ECO:0000256" key="9">
    <source>
        <dbReference type="SAM" id="Phobius"/>
    </source>
</evidence>
<gene>
    <name evidence="11" type="ORF">HMPREF9144_0095</name>
</gene>